<comment type="caution">
    <text evidence="4">The sequence shown here is derived from an EMBL/GenBank/DDBJ whole genome shotgun (WGS) entry which is preliminary data.</text>
</comment>
<evidence type="ECO:0000313" key="5">
    <source>
        <dbReference type="Proteomes" id="UP001174691"/>
    </source>
</evidence>
<feature type="compositionally biased region" description="Low complexity" evidence="2">
    <location>
        <begin position="26"/>
        <end position="36"/>
    </location>
</feature>
<gene>
    <name evidence="4" type="ORF">NKR19_g4658</name>
</gene>
<dbReference type="InterPro" id="IPR001878">
    <property type="entry name" value="Znf_CCHC"/>
</dbReference>
<keyword evidence="1" id="KW-0863">Zinc-finger</keyword>
<dbReference type="SUPFAM" id="SSF57756">
    <property type="entry name" value="Retrovirus zinc finger-like domains"/>
    <property type="match status" value="1"/>
</dbReference>
<feature type="compositionally biased region" description="Basic residues" evidence="2">
    <location>
        <begin position="147"/>
        <end position="157"/>
    </location>
</feature>
<sequence>MAPTATPKGMSSRLMTMKFMQRGEASAKSSPSSTPKTDNEGSAKRRKTAHKDTPEAQPLYDEKAVQAAIDEEESKRQAAIARRAKELGDEQWVLKGTAISAPDAKQRASLNFVRVGFAQIDSGLSDDSGDDTPTSRNVTGLAGRRQFNMKKGKKRAAQPKSESDDSGSSDSEDESASEGSSSDEEGSGDRGRQSQSEGTPSANRRRHSHSVSKRREAERIKAQELAEKRRKKEVKLNTLKSLSSGGAPASAFGKNSYTASMKCFGCGKTGHSKANCPSRRKSGA</sequence>
<feature type="compositionally biased region" description="Basic and acidic residues" evidence="2">
    <location>
        <begin position="50"/>
        <end position="61"/>
    </location>
</feature>
<feature type="compositionally biased region" description="Acidic residues" evidence="2">
    <location>
        <begin position="164"/>
        <end position="186"/>
    </location>
</feature>
<proteinExistence type="predicted"/>
<dbReference type="Gene3D" id="4.10.60.10">
    <property type="entry name" value="Zinc finger, CCHC-type"/>
    <property type="match status" value="1"/>
</dbReference>
<accession>A0AA38RM10</accession>
<name>A0AA38RM10_9PEZI</name>
<dbReference type="PROSITE" id="PS50158">
    <property type="entry name" value="ZF_CCHC"/>
    <property type="match status" value="1"/>
</dbReference>
<evidence type="ECO:0000256" key="2">
    <source>
        <dbReference type="SAM" id="MobiDB-lite"/>
    </source>
</evidence>
<organism evidence="4 5">
    <name type="scientific">Coniochaeta hoffmannii</name>
    <dbReference type="NCBI Taxonomy" id="91930"/>
    <lineage>
        <taxon>Eukaryota</taxon>
        <taxon>Fungi</taxon>
        <taxon>Dikarya</taxon>
        <taxon>Ascomycota</taxon>
        <taxon>Pezizomycotina</taxon>
        <taxon>Sordariomycetes</taxon>
        <taxon>Sordariomycetidae</taxon>
        <taxon>Coniochaetales</taxon>
        <taxon>Coniochaetaceae</taxon>
        <taxon>Coniochaeta</taxon>
    </lineage>
</organism>
<dbReference type="InterPro" id="IPR036875">
    <property type="entry name" value="Znf_CCHC_sf"/>
</dbReference>
<dbReference type="GO" id="GO:0003676">
    <property type="term" value="F:nucleic acid binding"/>
    <property type="evidence" value="ECO:0007669"/>
    <property type="project" value="InterPro"/>
</dbReference>
<feature type="compositionally biased region" description="Basic and acidic residues" evidence="2">
    <location>
        <begin position="213"/>
        <end position="227"/>
    </location>
</feature>
<feature type="compositionally biased region" description="Polar residues" evidence="2">
    <location>
        <begin position="193"/>
        <end position="202"/>
    </location>
</feature>
<dbReference type="EMBL" id="JANBVN010000059">
    <property type="protein sequence ID" value="KAJ9152201.1"/>
    <property type="molecule type" value="Genomic_DNA"/>
</dbReference>
<keyword evidence="1" id="KW-0479">Metal-binding</keyword>
<dbReference type="AlphaFoldDB" id="A0AA38RM10"/>
<protein>
    <recommendedName>
        <fullName evidence="3">CCHC-type domain-containing protein</fullName>
    </recommendedName>
</protein>
<keyword evidence="1" id="KW-0862">Zinc</keyword>
<evidence type="ECO:0000313" key="4">
    <source>
        <dbReference type="EMBL" id="KAJ9152201.1"/>
    </source>
</evidence>
<reference evidence="4" key="1">
    <citation type="submission" date="2022-07" db="EMBL/GenBank/DDBJ databases">
        <title>Fungi with potential for degradation of polypropylene.</title>
        <authorList>
            <person name="Gostincar C."/>
        </authorList>
    </citation>
    <scope>NUCLEOTIDE SEQUENCE</scope>
    <source>
        <strain evidence="4">EXF-13287</strain>
    </source>
</reference>
<feature type="region of interest" description="Disordered" evidence="2">
    <location>
        <begin position="121"/>
        <end position="254"/>
    </location>
</feature>
<keyword evidence="5" id="KW-1185">Reference proteome</keyword>
<evidence type="ECO:0000256" key="1">
    <source>
        <dbReference type="PROSITE-ProRule" id="PRU00047"/>
    </source>
</evidence>
<evidence type="ECO:0000259" key="3">
    <source>
        <dbReference type="PROSITE" id="PS50158"/>
    </source>
</evidence>
<dbReference type="SMART" id="SM00343">
    <property type="entry name" value="ZnF_C2HC"/>
    <property type="match status" value="1"/>
</dbReference>
<dbReference type="GO" id="GO:0008270">
    <property type="term" value="F:zinc ion binding"/>
    <property type="evidence" value="ECO:0007669"/>
    <property type="project" value="UniProtKB-KW"/>
</dbReference>
<feature type="region of interest" description="Disordered" evidence="2">
    <location>
        <begin position="1"/>
        <end position="61"/>
    </location>
</feature>
<feature type="compositionally biased region" description="Basic residues" evidence="2">
    <location>
        <begin position="203"/>
        <end position="212"/>
    </location>
</feature>
<dbReference type="Proteomes" id="UP001174691">
    <property type="component" value="Unassembled WGS sequence"/>
</dbReference>
<feature type="domain" description="CCHC-type" evidence="3">
    <location>
        <begin position="262"/>
        <end position="278"/>
    </location>
</feature>